<sequence length="106" mass="12261">MLRCVFSSLLSIQEFQHVRWPTDDDQIAILARTNAYSRNKPAMDWEYHRFLPSRQLPAILADYAPFYSELDDIYEEPYQAPPLPPRSASAEKPHLPPYPSTSASKH</sequence>
<organism evidence="2 3">
    <name type="scientific">Lepeophtheirus salmonis</name>
    <name type="common">Salmon louse</name>
    <name type="synonym">Caligus salmonis</name>
    <dbReference type="NCBI Taxonomy" id="72036"/>
    <lineage>
        <taxon>Eukaryota</taxon>
        <taxon>Metazoa</taxon>
        <taxon>Ecdysozoa</taxon>
        <taxon>Arthropoda</taxon>
        <taxon>Crustacea</taxon>
        <taxon>Multicrustacea</taxon>
        <taxon>Hexanauplia</taxon>
        <taxon>Copepoda</taxon>
        <taxon>Siphonostomatoida</taxon>
        <taxon>Caligidae</taxon>
        <taxon>Lepeophtheirus</taxon>
    </lineage>
</organism>
<reference evidence="2" key="1">
    <citation type="submission" date="2021-02" db="EMBL/GenBank/DDBJ databases">
        <authorList>
            <person name="Bekaert M."/>
        </authorList>
    </citation>
    <scope>NUCLEOTIDE SEQUENCE</scope>
    <source>
        <strain evidence="2">IoA-00</strain>
    </source>
</reference>
<evidence type="ECO:0000313" key="3">
    <source>
        <dbReference type="Proteomes" id="UP000675881"/>
    </source>
</evidence>
<keyword evidence="3" id="KW-1185">Reference proteome</keyword>
<feature type="region of interest" description="Disordered" evidence="1">
    <location>
        <begin position="77"/>
        <end position="106"/>
    </location>
</feature>
<proteinExistence type="predicted"/>
<dbReference type="Proteomes" id="UP000675881">
    <property type="component" value="Chromosome 8"/>
</dbReference>
<name>A0A7R8D388_LEPSM</name>
<evidence type="ECO:0000313" key="2">
    <source>
        <dbReference type="EMBL" id="CAF3013964.1"/>
    </source>
</evidence>
<dbReference type="EMBL" id="HG994587">
    <property type="protein sequence ID" value="CAF3013964.1"/>
    <property type="molecule type" value="Genomic_DNA"/>
</dbReference>
<protein>
    <submittedName>
        <fullName evidence="2">(salmon louse) hypothetical protein</fullName>
    </submittedName>
</protein>
<evidence type="ECO:0000256" key="1">
    <source>
        <dbReference type="SAM" id="MobiDB-lite"/>
    </source>
</evidence>
<accession>A0A7R8D388</accession>
<gene>
    <name evidence="2" type="ORF">LSAA_13897</name>
</gene>
<dbReference type="AlphaFoldDB" id="A0A7R8D388"/>